<name>A0A7E4W4S8_PANRE</name>
<keyword evidence="1" id="KW-1185">Reference proteome</keyword>
<protein>
    <submittedName>
        <fullName evidence="2">Ovule protein</fullName>
    </submittedName>
</protein>
<reference evidence="2" key="2">
    <citation type="submission" date="2020-10" db="UniProtKB">
        <authorList>
            <consortium name="WormBaseParasite"/>
        </authorList>
    </citation>
    <scope>IDENTIFICATION</scope>
</reference>
<accession>A0A7E4W4S8</accession>
<dbReference type="WBParaSite" id="Pan_g7547.t1">
    <property type="protein sequence ID" value="Pan_g7547.t1"/>
    <property type="gene ID" value="Pan_g7547"/>
</dbReference>
<reference evidence="1" key="1">
    <citation type="journal article" date="2013" name="Genetics">
        <title>The draft genome and transcriptome of Panagrellus redivivus are shaped by the harsh demands of a free-living lifestyle.</title>
        <authorList>
            <person name="Srinivasan J."/>
            <person name="Dillman A.R."/>
            <person name="Macchietto M.G."/>
            <person name="Heikkinen L."/>
            <person name="Lakso M."/>
            <person name="Fracchia K.M."/>
            <person name="Antoshechkin I."/>
            <person name="Mortazavi A."/>
            <person name="Wong G."/>
            <person name="Sternberg P.W."/>
        </authorList>
    </citation>
    <scope>NUCLEOTIDE SEQUENCE [LARGE SCALE GENOMIC DNA]</scope>
    <source>
        <strain evidence="1">MT8872</strain>
    </source>
</reference>
<evidence type="ECO:0000313" key="2">
    <source>
        <dbReference type="WBParaSite" id="Pan_g7547.t1"/>
    </source>
</evidence>
<sequence length="91" mass="10167">MHIYPLPMSPHHFSATPFFFSKCMYASKTGFTKPKKGEKSHQRDDSGLDATATTKVALTIGECADASRSKKSSMRFQKDTLYTLAFQNPTN</sequence>
<dbReference type="Proteomes" id="UP000492821">
    <property type="component" value="Unassembled WGS sequence"/>
</dbReference>
<proteinExistence type="predicted"/>
<dbReference type="AlphaFoldDB" id="A0A7E4W4S8"/>
<organism evidence="1 2">
    <name type="scientific">Panagrellus redivivus</name>
    <name type="common">Microworm</name>
    <dbReference type="NCBI Taxonomy" id="6233"/>
    <lineage>
        <taxon>Eukaryota</taxon>
        <taxon>Metazoa</taxon>
        <taxon>Ecdysozoa</taxon>
        <taxon>Nematoda</taxon>
        <taxon>Chromadorea</taxon>
        <taxon>Rhabditida</taxon>
        <taxon>Tylenchina</taxon>
        <taxon>Panagrolaimomorpha</taxon>
        <taxon>Panagrolaimoidea</taxon>
        <taxon>Panagrolaimidae</taxon>
        <taxon>Panagrellus</taxon>
    </lineage>
</organism>
<evidence type="ECO:0000313" key="1">
    <source>
        <dbReference type="Proteomes" id="UP000492821"/>
    </source>
</evidence>